<evidence type="ECO:0000313" key="3">
    <source>
        <dbReference type="EMBL" id="RAJ25820.1"/>
    </source>
</evidence>
<dbReference type="NCBIfam" id="NF038128">
    <property type="entry name" value="choice_anch_J"/>
    <property type="match status" value="1"/>
</dbReference>
<dbReference type="STRING" id="49280.A9996_10595"/>
<organism evidence="3 4">
    <name type="scientific">Gelidibacter algens</name>
    <dbReference type="NCBI Taxonomy" id="49280"/>
    <lineage>
        <taxon>Bacteria</taxon>
        <taxon>Pseudomonadati</taxon>
        <taxon>Bacteroidota</taxon>
        <taxon>Flavobacteriia</taxon>
        <taxon>Flavobacteriales</taxon>
        <taxon>Flavobacteriaceae</taxon>
        <taxon>Gelidibacter</taxon>
    </lineage>
</organism>
<feature type="chain" id="PRO_5030025432" description="DUF5689 domain-containing protein" evidence="1">
    <location>
        <begin position="27"/>
        <end position="488"/>
    </location>
</feature>
<evidence type="ECO:0000256" key="1">
    <source>
        <dbReference type="SAM" id="SignalP"/>
    </source>
</evidence>
<dbReference type="Pfam" id="PF18942">
    <property type="entry name" value="DUF5689"/>
    <property type="match status" value="1"/>
</dbReference>
<dbReference type="InterPro" id="IPR043744">
    <property type="entry name" value="DUF5689"/>
</dbReference>
<dbReference type="AlphaFoldDB" id="A0A1A7QZ40"/>
<proteinExistence type="predicted"/>
<reference evidence="3 4" key="1">
    <citation type="submission" date="2018-06" db="EMBL/GenBank/DDBJ databases">
        <title>Genomic Encyclopedia of Archaeal and Bacterial Type Strains, Phase II (KMG-II): from individual species to whole genera.</title>
        <authorList>
            <person name="Goeker M."/>
        </authorList>
    </citation>
    <scope>NUCLEOTIDE SEQUENCE [LARGE SCALE GENOMIC DNA]</scope>
    <source>
        <strain evidence="3 4">DSM 12408</strain>
    </source>
</reference>
<gene>
    <name evidence="3" type="ORF">LX77_01236</name>
</gene>
<keyword evidence="4" id="KW-1185">Reference proteome</keyword>
<dbReference type="Gene3D" id="2.60.120.200">
    <property type="match status" value="1"/>
</dbReference>
<dbReference type="PROSITE" id="PS51257">
    <property type="entry name" value="PROKAR_LIPOPROTEIN"/>
    <property type="match status" value="1"/>
</dbReference>
<dbReference type="RefSeq" id="WP_066434433.1">
    <property type="nucleotide sequence ID" value="NZ_LZRN01000020.1"/>
</dbReference>
<accession>A0A1A7QZ40</accession>
<feature type="domain" description="DUF5689" evidence="2">
    <location>
        <begin position="53"/>
        <end position="288"/>
    </location>
</feature>
<protein>
    <recommendedName>
        <fullName evidence="2">DUF5689 domain-containing protein</fullName>
    </recommendedName>
</protein>
<evidence type="ECO:0000259" key="2">
    <source>
        <dbReference type="Pfam" id="PF18942"/>
    </source>
</evidence>
<comment type="caution">
    <text evidence="3">The sequence shown here is derived from an EMBL/GenBank/DDBJ whole genome shotgun (WGS) entry which is preliminary data.</text>
</comment>
<keyword evidence="1" id="KW-0732">Signal</keyword>
<dbReference type="EMBL" id="QLLQ01000003">
    <property type="protein sequence ID" value="RAJ25820.1"/>
    <property type="molecule type" value="Genomic_DNA"/>
</dbReference>
<sequence>MIKISKGFAFFTIIAFSMAISSCVQDDDFSVPEGLGTEENKALEALLSSGAIEISMVDLKTKYTSNNNGPVLIDTDVYIKAYVSSSDKNGNFFKELFLQNAAENPSAGIKVIVNQVESYNQYNMGREVYIKLNGLYVGEERVGNGVVTIGGSTETNQFGTTVERLTENQRAQNMFRSENTLDLVPLKLNLSQVNSTHIGIYTEFSGVEFSNNLEGKRYFDPAQDFDTLRLMQSCTGSIGYSNFNLETSSFAAFKDHLLPIGNGTVRGVIARTFDGSKLVVALNDISDITMTGPRCSPVSIEDFSIILNEDFESMPTNKVISGNGWTSYAEVGTLNWKIATTTDIGNPGPGNKIAAMKAYNSGTPVNIAWLITPPINLNALDKAYANFISSNSSEDGSELELLISSNWDGTADQVTSATWKVLPATIVSDDVFYQDWVDSGLIDLSPYSGTIYIAFKYIGGDNSGNTNPINGTIDGTFEVDNFKILDRD</sequence>
<dbReference type="OrthoDB" id="1492759at2"/>
<name>A0A1A7QZ40_9FLAO</name>
<dbReference type="Proteomes" id="UP000248987">
    <property type="component" value="Unassembled WGS sequence"/>
</dbReference>
<feature type="signal peptide" evidence="1">
    <location>
        <begin position="1"/>
        <end position="26"/>
    </location>
</feature>
<evidence type="ECO:0000313" key="4">
    <source>
        <dbReference type="Proteomes" id="UP000248987"/>
    </source>
</evidence>